<dbReference type="PRINTS" id="PR00397">
    <property type="entry name" value="SIROHAEM"/>
</dbReference>
<dbReference type="EMBL" id="OJIN01000199">
    <property type="protein sequence ID" value="SPD75387.1"/>
    <property type="molecule type" value="Genomic_DNA"/>
</dbReference>
<dbReference type="InterPro" id="IPR052034">
    <property type="entry name" value="NasD-like"/>
</dbReference>
<dbReference type="AlphaFoldDB" id="A0A445N0Y9"/>
<sequence>MLKLGEKGAIPQRDKNTYAIAPHIPCGVVTPELLRKLADVAEKYNAQAMKITGATRIAIVGLKEEDIDKVWQELGMDKGAAVGLCVRSIRACPGTTFCSIGKKDSLTMGMKLDVLYHGYELPGKFKIAVSGCKLSCAESWVRDIGLIGESDGWKLVAGGNVGASPRIADVLLTGLNDDQAMEKAKKVVEFYKTNAKKGERLGKMIDRIGIESLKSAVS</sequence>
<evidence type="ECO:0000256" key="2">
    <source>
        <dbReference type="ARBA" id="ARBA00022617"/>
    </source>
</evidence>
<dbReference type="Pfam" id="PF01077">
    <property type="entry name" value="NIR_SIR"/>
    <property type="match status" value="1"/>
</dbReference>
<dbReference type="Gene3D" id="3.30.413.10">
    <property type="entry name" value="Sulfite Reductase Hemoprotein, domain 1"/>
    <property type="match status" value="1"/>
</dbReference>
<dbReference type="PROSITE" id="PS00365">
    <property type="entry name" value="NIR_SIR"/>
    <property type="match status" value="1"/>
</dbReference>
<dbReference type="PIRSF" id="PIRSF037487">
    <property type="entry name" value="Sulfite_red_assimil"/>
    <property type="match status" value="1"/>
</dbReference>
<dbReference type="PANTHER" id="PTHR43809:SF1">
    <property type="entry name" value="NITRITE REDUCTASE (NADH) LARGE SUBUNIT"/>
    <property type="match status" value="1"/>
</dbReference>
<dbReference type="InterPro" id="IPR017220">
    <property type="entry name" value="Sulphite_reductase_assimil"/>
</dbReference>
<feature type="domain" description="Nitrite/sulphite reductase 4Fe-4S" evidence="7">
    <location>
        <begin position="85"/>
        <end position="217"/>
    </location>
</feature>
<dbReference type="Gene3D" id="3.90.480.10">
    <property type="entry name" value="Sulfite Reductase Hemoprotein,Domain 2"/>
    <property type="match status" value="1"/>
</dbReference>
<keyword evidence="6" id="KW-0411">Iron-sulfur</keyword>
<evidence type="ECO:0000259" key="8">
    <source>
        <dbReference type="Pfam" id="PF03460"/>
    </source>
</evidence>
<protein>
    <submittedName>
        <fullName evidence="9">Sulfite reductase, assimilatory-type</fullName>
        <ecNumber evidence="9">1.8.-.-</ecNumber>
    </submittedName>
</protein>
<dbReference type="GO" id="GO:0046872">
    <property type="term" value="F:metal ion binding"/>
    <property type="evidence" value="ECO:0007669"/>
    <property type="project" value="UniProtKB-KW"/>
</dbReference>
<accession>A0A445N0Y9</accession>
<dbReference type="PANTHER" id="PTHR43809">
    <property type="entry name" value="NITRITE REDUCTASE (NADH) LARGE SUBUNIT"/>
    <property type="match status" value="1"/>
</dbReference>
<dbReference type="GO" id="GO:0016491">
    <property type="term" value="F:oxidoreductase activity"/>
    <property type="evidence" value="ECO:0007669"/>
    <property type="project" value="UniProtKB-KW"/>
</dbReference>
<evidence type="ECO:0000256" key="6">
    <source>
        <dbReference type="ARBA" id="ARBA00023014"/>
    </source>
</evidence>
<name>A0A445N0Y9_9BACT</name>
<dbReference type="EC" id="1.8.-.-" evidence="9"/>
<dbReference type="SUPFAM" id="SSF55124">
    <property type="entry name" value="Nitrite/Sulfite reductase N-terminal domain-like"/>
    <property type="match status" value="1"/>
</dbReference>
<organism evidence="9">
    <name type="scientific">uncultured Desulfobacterium sp</name>
    <dbReference type="NCBI Taxonomy" id="201089"/>
    <lineage>
        <taxon>Bacteria</taxon>
        <taxon>Pseudomonadati</taxon>
        <taxon>Thermodesulfobacteriota</taxon>
        <taxon>Desulfobacteria</taxon>
        <taxon>Desulfobacterales</taxon>
        <taxon>Desulfobacteriaceae</taxon>
        <taxon>Desulfobacterium</taxon>
        <taxon>environmental samples</taxon>
    </lineage>
</organism>
<dbReference type="GO" id="GO:0020037">
    <property type="term" value="F:heme binding"/>
    <property type="evidence" value="ECO:0007669"/>
    <property type="project" value="InterPro"/>
</dbReference>
<dbReference type="Pfam" id="PF03460">
    <property type="entry name" value="NIR_SIR_ferr"/>
    <property type="match status" value="1"/>
</dbReference>
<dbReference type="GO" id="GO:0051539">
    <property type="term" value="F:4 iron, 4 sulfur cluster binding"/>
    <property type="evidence" value="ECO:0007669"/>
    <property type="project" value="UniProtKB-KW"/>
</dbReference>
<evidence type="ECO:0000259" key="7">
    <source>
        <dbReference type="Pfam" id="PF01077"/>
    </source>
</evidence>
<evidence type="ECO:0000256" key="4">
    <source>
        <dbReference type="ARBA" id="ARBA00023002"/>
    </source>
</evidence>
<feature type="domain" description="Nitrite/Sulfite reductase ferredoxin-like" evidence="8">
    <location>
        <begin position="10"/>
        <end position="74"/>
    </location>
</feature>
<keyword evidence="1" id="KW-0004">4Fe-4S</keyword>
<evidence type="ECO:0000256" key="1">
    <source>
        <dbReference type="ARBA" id="ARBA00022485"/>
    </source>
</evidence>
<dbReference type="InterPro" id="IPR005117">
    <property type="entry name" value="NiRdtase/SiRdtase_haem-b_fer"/>
</dbReference>
<dbReference type="InterPro" id="IPR006067">
    <property type="entry name" value="NO2/SO3_Rdtase_4Fe4S_dom"/>
</dbReference>
<dbReference type="SUPFAM" id="SSF56014">
    <property type="entry name" value="Nitrite and sulphite reductase 4Fe-4S domain-like"/>
    <property type="match status" value="1"/>
</dbReference>
<evidence type="ECO:0000256" key="5">
    <source>
        <dbReference type="ARBA" id="ARBA00023004"/>
    </source>
</evidence>
<keyword evidence="3" id="KW-0479">Metal-binding</keyword>
<keyword evidence="2" id="KW-0349">Heme</keyword>
<reference evidence="9" key="1">
    <citation type="submission" date="2018-01" db="EMBL/GenBank/DDBJ databases">
        <authorList>
            <person name="Regsiter A."/>
            <person name="William W."/>
        </authorList>
    </citation>
    <scope>NUCLEOTIDE SEQUENCE</scope>
    <source>
        <strain evidence="9">TRIP AH-1</strain>
    </source>
</reference>
<dbReference type="InterPro" id="IPR006066">
    <property type="entry name" value="NO2/SO3_Rdtase_FeS/sirohaem_BS"/>
</dbReference>
<evidence type="ECO:0000256" key="3">
    <source>
        <dbReference type="ARBA" id="ARBA00022723"/>
    </source>
</evidence>
<dbReference type="InterPro" id="IPR036136">
    <property type="entry name" value="Nit/Sulf_reduc_fer-like_dom_sf"/>
</dbReference>
<keyword evidence="5" id="KW-0408">Iron</keyword>
<gene>
    <name evidence="9" type="ORF">PITCH_A560028</name>
</gene>
<proteinExistence type="predicted"/>
<evidence type="ECO:0000313" key="9">
    <source>
        <dbReference type="EMBL" id="SPD75387.1"/>
    </source>
</evidence>
<dbReference type="InterPro" id="IPR045854">
    <property type="entry name" value="NO2/SO3_Rdtase_4Fe4S_sf"/>
</dbReference>
<keyword evidence="4 9" id="KW-0560">Oxidoreductase</keyword>